<feature type="binding site" evidence="5">
    <location>
        <position position="458"/>
    </location>
    <ligand>
        <name>Fe cation</name>
        <dbReference type="ChEBI" id="CHEBI:24875"/>
        <note>catalytic</note>
    </ligand>
</feature>
<evidence type="ECO:0000256" key="4">
    <source>
        <dbReference type="ARBA" id="ARBA00023004"/>
    </source>
</evidence>
<dbReference type="OrthoDB" id="2348at2759"/>
<evidence type="ECO:0000256" key="3">
    <source>
        <dbReference type="ARBA" id="ARBA00023002"/>
    </source>
</evidence>
<feature type="binding site" evidence="5">
    <location>
        <position position="158"/>
    </location>
    <ligand>
        <name>Fe cation</name>
        <dbReference type="ChEBI" id="CHEBI:24875"/>
        <note>catalytic</note>
    </ligand>
</feature>
<keyword evidence="4 5" id="KW-0408">Iron</keyword>
<keyword evidence="2 5" id="KW-0479">Metal-binding</keyword>
<dbReference type="Pfam" id="PF03055">
    <property type="entry name" value="RPE65"/>
    <property type="match status" value="1"/>
</dbReference>
<feature type="binding site" evidence="5">
    <location>
        <position position="207"/>
    </location>
    <ligand>
        <name>Fe cation</name>
        <dbReference type="ChEBI" id="CHEBI:24875"/>
        <note>catalytic</note>
    </ligand>
</feature>
<dbReference type="STRING" id="448386.A0A2V3J434"/>
<comment type="caution">
    <text evidence="6">The sequence shown here is derived from an EMBL/GenBank/DDBJ whole genome shotgun (WGS) entry which is preliminary data.</text>
</comment>
<evidence type="ECO:0000256" key="5">
    <source>
        <dbReference type="PIRSR" id="PIRSR604294-1"/>
    </source>
</evidence>
<dbReference type="GO" id="GO:0010436">
    <property type="term" value="F:carotenoid dioxygenase activity"/>
    <property type="evidence" value="ECO:0007669"/>
    <property type="project" value="TreeGrafter"/>
</dbReference>
<evidence type="ECO:0000313" key="7">
    <source>
        <dbReference type="Proteomes" id="UP000247409"/>
    </source>
</evidence>
<keyword evidence="7" id="KW-1185">Reference proteome</keyword>
<feature type="binding site" evidence="5">
    <location>
        <position position="273"/>
    </location>
    <ligand>
        <name>Fe cation</name>
        <dbReference type="ChEBI" id="CHEBI:24875"/>
        <note>catalytic</note>
    </ligand>
</feature>
<sequence length="475" mass="53364">MPNSNEASPQSGPTPIIREPLMLSVTGTLPDYLSTSTLYRIGPGKVNIRHSDGVPYKLRHYFDSPGFLHIYSIDASTNSVTYRNLFLGESKLRAIANTPSSPKANHQCFIHNFPGKGLVACTDGVDLLKIDENSVAADHFFKYEDLLHDADGNFSCAHGHYDEERGEFINFTYKFGGSPVTYKVFKLKQDDKSSIIAEFEETPRYLHSFAVTDKYVIMILWPLTVHGLKIWFHQNKMAGLHYNDSEPTLFIVISRAEDRVVAKYTSESFFCFHQVNAFDTEDGVVIDMSHYQNADILNLNDVSLFDMIVLEGCSLARITLDGLSDAILSYPKTSRDVTTVDISKCGFELPTINSKFSRKDYRYAYGFNTFCSGIENRMVLVKVDVRNGKKLEWGQNNTLVSEPVFVADPAGLEEDDGCILSLIADKNEMRSSVVVLDARTMTEIARAVVPILTPLGFHGMFAKVWKLNSKSHFFL</sequence>
<dbReference type="PANTHER" id="PTHR10543">
    <property type="entry name" value="BETA-CAROTENE DIOXYGENASE"/>
    <property type="match status" value="1"/>
</dbReference>
<comment type="cofactor">
    <cofactor evidence="5">
        <name>Fe(2+)</name>
        <dbReference type="ChEBI" id="CHEBI:29033"/>
    </cofactor>
    <text evidence="5">Binds 1 Fe(2+) ion per subunit.</text>
</comment>
<evidence type="ECO:0000256" key="2">
    <source>
        <dbReference type="ARBA" id="ARBA00022723"/>
    </source>
</evidence>
<name>A0A2V3J434_9FLOR</name>
<dbReference type="PANTHER" id="PTHR10543:SF24">
    <property type="entry name" value="CAROTENOID ISOMEROOXYGENASE"/>
    <property type="match status" value="1"/>
</dbReference>
<dbReference type="GO" id="GO:0046872">
    <property type="term" value="F:metal ion binding"/>
    <property type="evidence" value="ECO:0007669"/>
    <property type="project" value="UniProtKB-KW"/>
</dbReference>
<dbReference type="Proteomes" id="UP000247409">
    <property type="component" value="Unassembled WGS sequence"/>
</dbReference>
<dbReference type="GO" id="GO:0016121">
    <property type="term" value="P:carotene catabolic process"/>
    <property type="evidence" value="ECO:0007669"/>
    <property type="project" value="TreeGrafter"/>
</dbReference>
<accession>A0A2V3J434</accession>
<comment type="similarity">
    <text evidence="1">Belongs to the carotenoid oxygenase family.</text>
</comment>
<proteinExistence type="inferred from homology"/>
<keyword evidence="3" id="KW-0560">Oxidoreductase</keyword>
<protein>
    <submittedName>
        <fullName evidence="6">Beta,beta-carotene 9',10'-oxygenase</fullName>
    </submittedName>
</protein>
<dbReference type="EMBL" id="NBIV01000007">
    <property type="protein sequence ID" value="PXF49211.1"/>
    <property type="molecule type" value="Genomic_DNA"/>
</dbReference>
<evidence type="ECO:0000256" key="1">
    <source>
        <dbReference type="ARBA" id="ARBA00006787"/>
    </source>
</evidence>
<reference evidence="6 7" key="1">
    <citation type="journal article" date="2018" name="Mol. Biol. Evol.">
        <title>Analysis of the draft genome of the red seaweed Gracilariopsis chorda provides insights into genome size evolution in Rhodophyta.</title>
        <authorList>
            <person name="Lee J."/>
            <person name="Yang E.C."/>
            <person name="Graf L."/>
            <person name="Yang J.H."/>
            <person name="Qiu H."/>
            <person name="Zel Zion U."/>
            <person name="Chan C.X."/>
            <person name="Stephens T.G."/>
            <person name="Weber A.P.M."/>
            <person name="Boo G.H."/>
            <person name="Boo S.M."/>
            <person name="Kim K.M."/>
            <person name="Shin Y."/>
            <person name="Jung M."/>
            <person name="Lee S.J."/>
            <person name="Yim H.S."/>
            <person name="Lee J.H."/>
            <person name="Bhattacharya D."/>
            <person name="Yoon H.S."/>
        </authorList>
    </citation>
    <scope>NUCLEOTIDE SEQUENCE [LARGE SCALE GENOMIC DNA]</scope>
    <source>
        <strain evidence="6 7">SKKU-2015</strain>
        <tissue evidence="6">Whole body</tissue>
    </source>
</reference>
<gene>
    <name evidence="6" type="ORF">BWQ96_01000</name>
</gene>
<dbReference type="AlphaFoldDB" id="A0A2V3J434"/>
<organism evidence="6 7">
    <name type="scientific">Gracilariopsis chorda</name>
    <dbReference type="NCBI Taxonomy" id="448386"/>
    <lineage>
        <taxon>Eukaryota</taxon>
        <taxon>Rhodophyta</taxon>
        <taxon>Florideophyceae</taxon>
        <taxon>Rhodymeniophycidae</taxon>
        <taxon>Gracilariales</taxon>
        <taxon>Gracilariaceae</taxon>
        <taxon>Gracilariopsis</taxon>
    </lineage>
</organism>
<evidence type="ECO:0000313" key="6">
    <source>
        <dbReference type="EMBL" id="PXF49211.1"/>
    </source>
</evidence>
<dbReference type="InterPro" id="IPR004294">
    <property type="entry name" value="Carotenoid_Oase"/>
</dbReference>